<keyword evidence="5" id="KW-0663">Pyridoxal phosphate</keyword>
<dbReference type="PANTHER" id="PTHR42684">
    <property type="entry name" value="ADENOSYLMETHIONINE-8-AMINO-7-OXONONANOATE AMINOTRANSFERASE"/>
    <property type="match status" value="1"/>
</dbReference>
<name>A0A2G2ZIB3_CAPAN</name>
<dbReference type="Gramene" id="PHT81661">
    <property type="protein sequence ID" value="PHT81661"/>
    <property type="gene ID" value="T459_14676"/>
</dbReference>
<dbReference type="PANTHER" id="PTHR42684:SF10">
    <property type="entry name" value="GAMMA AMINOBUTYRATE TRANSAMINASE 2"/>
    <property type="match status" value="1"/>
</dbReference>
<dbReference type="SUPFAM" id="SSF53383">
    <property type="entry name" value="PLP-dependent transferases"/>
    <property type="match status" value="1"/>
</dbReference>
<comment type="similarity">
    <text evidence="1 5">Belongs to the class-III pyridoxal-phosphate-dependent aminotransferase family.</text>
</comment>
<dbReference type="InterPro" id="IPR005814">
    <property type="entry name" value="Aminotrans_3"/>
</dbReference>
<accession>A0A2G2ZIB3</accession>
<proteinExistence type="inferred from homology"/>
<dbReference type="Gene3D" id="1.10.472.10">
    <property type="entry name" value="Cyclin-like"/>
    <property type="match status" value="2"/>
</dbReference>
<dbReference type="SUPFAM" id="SSF47954">
    <property type="entry name" value="Cyclin-like"/>
    <property type="match status" value="1"/>
</dbReference>
<evidence type="ECO:0000256" key="4">
    <source>
        <dbReference type="RuleBase" id="RU000383"/>
    </source>
</evidence>
<evidence type="ECO:0000313" key="8">
    <source>
        <dbReference type="Proteomes" id="UP000222542"/>
    </source>
</evidence>
<comment type="caution">
    <text evidence="7">The sequence shown here is derived from an EMBL/GenBank/DDBJ whole genome shotgun (WGS) entry which is preliminary data.</text>
</comment>
<dbReference type="GO" id="GO:0009102">
    <property type="term" value="P:biotin biosynthetic process"/>
    <property type="evidence" value="ECO:0000318"/>
    <property type="project" value="GO_Central"/>
</dbReference>
<dbReference type="Pfam" id="PF00202">
    <property type="entry name" value="Aminotran_3"/>
    <property type="match status" value="1"/>
</dbReference>
<dbReference type="AlphaFoldDB" id="A0A2G2ZIB3"/>
<comment type="similarity">
    <text evidence="4">Belongs to the cyclin family.</text>
</comment>
<dbReference type="InterPro" id="IPR036915">
    <property type="entry name" value="Cyclin-like_sf"/>
</dbReference>
<feature type="domain" description="Cyclin-like" evidence="6">
    <location>
        <begin position="149"/>
        <end position="231"/>
    </location>
</feature>
<dbReference type="EMBL" id="AYRZ02000005">
    <property type="protein sequence ID" value="PHT81661.1"/>
    <property type="molecule type" value="Genomic_DNA"/>
</dbReference>
<dbReference type="Proteomes" id="UP000222542">
    <property type="component" value="Unassembled WGS sequence"/>
</dbReference>
<dbReference type="InterPro" id="IPR013763">
    <property type="entry name" value="Cyclin-like_dom"/>
</dbReference>
<keyword evidence="4" id="KW-0195">Cyclin</keyword>
<organism evidence="7 8">
    <name type="scientific">Capsicum annuum</name>
    <name type="common">Capsicum pepper</name>
    <dbReference type="NCBI Taxonomy" id="4072"/>
    <lineage>
        <taxon>Eukaryota</taxon>
        <taxon>Viridiplantae</taxon>
        <taxon>Streptophyta</taxon>
        <taxon>Embryophyta</taxon>
        <taxon>Tracheophyta</taxon>
        <taxon>Spermatophyta</taxon>
        <taxon>Magnoliopsida</taxon>
        <taxon>eudicotyledons</taxon>
        <taxon>Gunneridae</taxon>
        <taxon>Pentapetalae</taxon>
        <taxon>asterids</taxon>
        <taxon>lamiids</taxon>
        <taxon>Solanales</taxon>
        <taxon>Solanaceae</taxon>
        <taxon>Solanoideae</taxon>
        <taxon>Capsiceae</taxon>
        <taxon>Capsicum</taxon>
    </lineage>
</organism>
<evidence type="ECO:0000256" key="5">
    <source>
        <dbReference type="RuleBase" id="RU003560"/>
    </source>
</evidence>
<reference evidence="7 8" key="1">
    <citation type="journal article" date="2014" name="Nat. Genet.">
        <title>Genome sequence of the hot pepper provides insights into the evolution of pungency in Capsicum species.</title>
        <authorList>
            <person name="Kim S."/>
            <person name="Park M."/>
            <person name="Yeom S.I."/>
            <person name="Kim Y.M."/>
            <person name="Lee J.M."/>
            <person name="Lee H.A."/>
            <person name="Seo E."/>
            <person name="Choi J."/>
            <person name="Cheong K."/>
            <person name="Kim K.T."/>
            <person name="Jung K."/>
            <person name="Lee G.W."/>
            <person name="Oh S.K."/>
            <person name="Bae C."/>
            <person name="Kim S.B."/>
            <person name="Lee H.Y."/>
            <person name="Kim S.Y."/>
            <person name="Kim M.S."/>
            <person name="Kang B.C."/>
            <person name="Jo Y.D."/>
            <person name="Yang H.B."/>
            <person name="Jeong H.J."/>
            <person name="Kang W.H."/>
            <person name="Kwon J.K."/>
            <person name="Shin C."/>
            <person name="Lim J.Y."/>
            <person name="Park J.H."/>
            <person name="Huh J.H."/>
            <person name="Kim J.S."/>
            <person name="Kim B.D."/>
            <person name="Cohen O."/>
            <person name="Paran I."/>
            <person name="Suh M.C."/>
            <person name="Lee S.B."/>
            <person name="Kim Y.K."/>
            <person name="Shin Y."/>
            <person name="Noh S.J."/>
            <person name="Park J."/>
            <person name="Seo Y.S."/>
            <person name="Kwon S.Y."/>
            <person name="Kim H.A."/>
            <person name="Park J.M."/>
            <person name="Kim H.J."/>
            <person name="Choi S.B."/>
            <person name="Bosland P.W."/>
            <person name="Reeves G."/>
            <person name="Jo S.H."/>
            <person name="Lee B.W."/>
            <person name="Cho H.T."/>
            <person name="Choi H.S."/>
            <person name="Lee M.S."/>
            <person name="Yu Y."/>
            <person name="Do Choi Y."/>
            <person name="Park B.S."/>
            <person name="van Deynze A."/>
            <person name="Ashrafi H."/>
            <person name="Hill T."/>
            <person name="Kim W.T."/>
            <person name="Pai H.S."/>
            <person name="Ahn H.K."/>
            <person name="Yeam I."/>
            <person name="Giovannoni J.J."/>
            <person name="Rose J.K."/>
            <person name="Sorensen I."/>
            <person name="Lee S.J."/>
            <person name="Kim R.W."/>
            <person name="Choi I.Y."/>
            <person name="Choi B.S."/>
            <person name="Lim J.S."/>
            <person name="Lee Y.H."/>
            <person name="Choi D."/>
        </authorList>
    </citation>
    <scope>NUCLEOTIDE SEQUENCE [LARGE SCALE GENOMIC DNA]</scope>
    <source>
        <strain evidence="8">cv. CM334</strain>
    </source>
</reference>
<dbReference type="GO" id="GO:0030170">
    <property type="term" value="F:pyridoxal phosphate binding"/>
    <property type="evidence" value="ECO:0007669"/>
    <property type="project" value="InterPro"/>
</dbReference>
<keyword evidence="3" id="KW-0808">Transferase</keyword>
<dbReference type="SMART" id="SM00385">
    <property type="entry name" value="CYCLIN"/>
    <property type="match status" value="1"/>
</dbReference>
<dbReference type="STRING" id="4072.A0A2G2ZIB3"/>
<sequence>MGAGGVISPLATYFDKFQVAVKKYDILFIADEVICSLERLGTMFGCDKYNIKHDLVSFAKALSSAYMPIGVVLVSPEISDVIYSQSNKLSSFSHGFTYSGHPVACAVALEALKIYKFQGIISLVNVPLLKKEKLMSLYLPANHTKLLEVTIQPAQSSYKFDGYIAYLAGNYIDRFLSEQAVPENKPCIVRILVIASFSLAAKMRNVDFTVRYSGIIFDAQSIHRMELLILDALKWRLRSITPLSFLHLFTLVFQLGDSSLTQSLKQRASDIIFSTQYGIVNSPQTVSSSPPVNNSLSSKLHVFKPTRGRNGVSSGMNNSLSPKTHQRVKCPDHSSCKNCCFLCLWTQTCWDNGGKESIIPSSESE</sequence>
<dbReference type="GO" id="GO:0009448">
    <property type="term" value="P:gamma-aminobutyric acid metabolic process"/>
    <property type="evidence" value="ECO:0000318"/>
    <property type="project" value="GO_Central"/>
</dbReference>
<keyword evidence="2" id="KW-0032">Aminotransferase</keyword>
<keyword evidence="8" id="KW-1185">Reference proteome</keyword>
<protein>
    <recommendedName>
        <fullName evidence="6">Cyclin-like domain-containing protein</fullName>
    </recommendedName>
</protein>
<evidence type="ECO:0000256" key="1">
    <source>
        <dbReference type="ARBA" id="ARBA00008954"/>
    </source>
</evidence>
<dbReference type="InterPro" id="IPR006671">
    <property type="entry name" value="Cyclin_N"/>
</dbReference>
<evidence type="ECO:0000259" key="6">
    <source>
        <dbReference type="SMART" id="SM00385"/>
    </source>
</evidence>
<dbReference type="GO" id="GO:0004015">
    <property type="term" value="F:adenosylmethionine-8-amino-7-oxononanoate transaminase activity"/>
    <property type="evidence" value="ECO:0000318"/>
    <property type="project" value="GO_Central"/>
</dbReference>
<dbReference type="Gene3D" id="3.40.640.10">
    <property type="entry name" value="Type I PLP-dependent aspartate aminotransferase-like (Major domain)"/>
    <property type="match status" value="1"/>
</dbReference>
<evidence type="ECO:0000256" key="3">
    <source>
        <dbReference type="ARBA" id="ARBA00022679"/>
    </source>
</evidence>
<evidence type="ECO:0000313" key="7">
    <source>
        <dbReference type="EMBL" id="PHT81661.1"/>
    </source>
</evidence>
<gene>
    <name evidence="7" type="ORF">T459_14676</name>
</gene>
<evidence type="ECO:0000256" key="2">
    <source>
        <dbReference type="ARBA" id="ARBA00022576"/>
    </source>
</evidence>
<dbReference type="InterPro" id="IPR015421">
    <property type="entry name" value="PyrdxlP-dep_Trfase_major"/>
</dbReference>
<reference evidence="7 8" key="2">
    <citation type="journal article" date="2017" name="Genome Biol.">
        <title>New reference genome sequences of hot pepper reveal the massive evolution of plant disease-resistance genes by retroduplication.</title>
        <authorList>
            <person name="Kim S."/>
            <person name="Park J."/>
            <person name="Yeom S.I."/>
            <person name="Kim Y.M."/>
            <person name="Seo E."/>
            <person name="Kim K.T."/>
            <person name="Kim M.S."/>
            <person name="Lee J.M."/>
            <person name="Cheong K."/>
            <person name="Shin H.S."/>
            <person name="Kim S.B."/>
            <person name="Han K."/>
            <person name="Lee J."/>
            <person name="Park M."/>
            <person name="Lee H.A."/>
            <person name="Lee H.Y."/>
            <person name="Lee Y."/>
            <person name="Oh S."/>
            <person name="Lee J.H."/>
            <person name="Choi E."/>
            <person name="Choi E."/>
            <person name="Lee S.E."/>
            <person name="Jeon J."/>
            <person name="Kim H."/>
            <person name="Choi G."/>
            <person name="Song H."/>
            <person name="Lee J."/>
            <person name="Lee S.C."/>
            <person name="Kwon J.K."/>
            <person name="Lee H.Y."/>
            <person name="Koo N."/>
            <person name="Hong Y."/>
            <person name="Kim R.W."/>
            <person name="Kang W.H."/>
            <person name="Huh J.H."/>
            <person name="Kang B.C."/>
            <person name="Yang T.J."/>
            <person name="Lee Y.H."/>
            <person name="Bennetzen J.L."/>
            <person name="Choi D."/>
        </authorList>
    </citation>
    <scope>NUCLEOTIDE SEQUENCE [LARGE SCALE GENOMIC DNA]</scope>
    <source>
        <strain evidence="8">cv. CM334</strain>
    </source>
</reference>
<dbReference type="Pfam" id="PF00134">
    <property type="entry name" value="Cyclin_N"/>
    <property type="match status" value="1"/>
</dbReference>
<dbReference type="InterPro" id="IPR015424">
    <property type="entry name" value="PyrdxlP-dep_Trfase"/>
</dbReference>